<evidence type="ECO:0000256" key="12">
    <source>
        <dbReference type="RuleBase" id="RU361277"/>
    </source>
</evidence>
<evidence type="ECO:0000256" key="4">
    <source>
        <dbReference type="ARBA" id="ARBA00023002"/>
    </source>
</evidence>
<dbReference type="InterPro" id="IPR036291">
    <property type="entry name" value="NAD(P)-bd_dom_sf"/>
</dbReference>
<dbReference type="RefSeq" id="WP_257633073.1">
    <property type="nucleotide sequence ID" value="NZ_JANIIC010000030.1"/>
</dbReference>
<comment type="caution">
    <text evidence="14">The sequence shown here is derived from an EMBL/GenBank/DDBJ whole genome shotgun (WGS) entry which is preliminary data.</text>
</comment>
<keyword evidence="4" id="KW-0560">Oxidoreductase</keyword>
<evidence type="ECO:0000256" key="7">
    <source>
        <dbReference type="ARBA" id="ARBA00038004"/>
    </source>
</evidence>
<organism evidence="14 15">
    <name type="scientific">Streptomyces malaysiensis subsp. samsunensis</name>
    <dbReference type="NCBI Taxonomy" id="459658"/>
    <lineage>
        <taxon>Bacteria</taxon>
        <taxon>Bacillati</taxon>
        <taxon>Actinomycetota</taxon>
        <taxon>Actinomycetes</taxon>
        <taxon>Kitasatosporales</taxon>
        <taxon>Streptomycetaceae</taxon>
        <taxon>Streptomyces</taxon>
        <taxon>Streptomyces violaceusniger group</taxon>
    </lineage>
</organism>
<dbReference type="Proteomes" id="UP001142400">
    <property type="component" value="Unassembled WGS sequence"/>
</dbReference>
<evidence type="ECO:0000256" key="2">
    <source>
        <dbReference type="ARBA" id="ARBA00022723"/>
    </source>
</evidence>
<keyword evidence="3 12" id="KW-0862">Zinc</keyword>
<dbReference type="Gene3D" id="3.40.50.720">
    <property type="entry name" value="NAD(P)-binding Rossmann-like Domain"/>
    <property type="match status" value="1"/>
</dbReference>
<evidence type="ECO:0000256" key="8">
    <source>
        <dbReference type="ARBA" id="ARBA00039102"/>
    </source>
</evidence>
<proteinExistence type="inferred from homology"/>
<gene>
    <name evidence="14" type="ORF">NQU54_24980</name>
</gene>
<dbReference type="InterPro" id="IPR050129">
    <property type="entry name" value="Zn_alcohol_dh"/>
</dbReference>
<evidence type="ECO:0000313" key="14">
    <source>
        <dbReference type="EMBL" id="MCQ8832224.1"/>
    </source>
</evidence>
<dbReference type="InterPro" id="IPR002328">
    <property type="entry name" value="ADH_Zn_CS"/>
</dbReference>
<name>A0A9X2LZ29_STRMQ</name>
<protein>
    <recommendedName>
        <fullName evidence="9">2-deoxy-scyllo-inosamine dehydrogenase</fullName>
        <ecNumber evidence="8">1.1.1.329</ecNumber>
    </recommendedName>
</protein>
<sequence>MTQSIEVVELRGDGDVHHVRRPEPETGAGDLLIAVRQVGLCATDREIRDGEMAYFRTGLARYPIVPGHEWVGEVMDTGAGAIGFEVGDRVVGECSIGCGHCAVCAAGRYHMCPNRMETGLISLDGALATRMIFPARAARKVPSSVPDDDACLIEPTAVGLNIVRACGIVEGESVLVVGAGTIGLLAAQVAVARGAKVVSVADVSPERLAAATRLGAHEVVDAAVVTAQRWNCVIEASGNPAGLAFALEHAVPGGTVACVSLYGTGALAVDMDLVVTRDLTVRGALGSPNCWDEAIDLVAAGTVRPGRLITTRLRPADIAKGLDLVGRPDQLKVVIEFGKDV</sequence>
<keyword evidence="15" id="KW-1185">Reference proteome</keyword>
<comment type="catalytic activity">
    <reaction evidence="10">
        <text>2-deoxy-scyllo-inosamine + NAD(+) = 3-amino-2,3-dideoxy-scyllo-inosose + NADH + H(+)</text>
        <dbReference type="Rhea" id="RHEA:33883"/>
        <dbReference type="ChEBI" id="CHEBI:15378"/>
        <dbReference type="ChEBI" id="CHEBI:57540"/>
        <dbReference type="ChEBI" id="CHEBI:57945"/>
        <dbReference type="ChEBI" id="CHEBI:65002"/>
        <dbReference type="ChEBI" id="CHEBI:65003"/>
        <dbReference type="EC" id="1.1.1.329"/>
    </reaction>
</comment>
<dbReference type="InterPro" id="IPR013154">
    <property type="entry name" value="ADH-like_N"/>
</dbReference>
<feature type="domain" description="Enoyl reductase (ER)" evidence="13">
    <location>
        <begin position="12"/>
        <end position="335"/>
    </location>
</feature>
<comment type="pathway">
    <text evidence="6">Metabolic intermediate biosynthesis; 2-deoxystreptamine biosynthesis; 2-deoxystreptamine from D-glucose 6-phosphate: step 3/4.</text>
</comment>
<evidence type="ECO:0000256" key="3">
    <source>
        <dbReference type="ARBA" id="ARBA00022833"/>
    </source>
</evidence>
<evidence type="ECO:0000313" key="15">
    <source>
        <dbReference type="Proteomes" id="UP001142400"/>
    </source>
</evidence>
<evidence type="ECO:0000256" key="1">
    <source>
        <dbReference type="ARBA" id="ARBA00001947"/>
    </source>
</evidence>
<dbReference type="PROSITE" id="PS00059">
    <property type="entry name" value="ADH_ZINC"/>
    <property type="match status" value="1"/>
</dbReference>
<dbReference type="GO" id="GO:0008270">
    <property type="term" value="F:zinc ion binding"/>
    <property type="evidence" value="ECO:0007669"/>
    <property type="project" value="InterPro"/>
</dbReference>
<evidence type="ECO:0000256" key="6">
    <source>
        <dbReference type="ARBA" id="ARBA00037908"/>
    </source>
</evidence>
<evidence type="ECO:0000259" key="13">
    <source>
        <dbReference type="SMART" id="SM00829"/>
    </source>
</evidence>
<dbReference type="Pfam" id="PF00107">
    <property type="entry name" value="ADH_zinc_N"/>
    <property type="match status" value="1"/>
</dbReference>
<comment type="function">
    <text evidence="5">Catalyzes the oxidation of 2-deoxy-scyllo-inosamine (DOIA) with NAD(+) or NADP(+), forming 3-amino-2,3-dideoxy-scyllo-inosose (amino-DOI).</text>
</comment>
<dbReference type="EC" id="1.1.1.329" evidence="8"/>
<evidence type="ECO:0000256" key="9">
    <source>
        <dbReference type="ARBA" id="ARBA00039387"/>
    </source>
</evidence>
<dbReference type="Pfam" id="PF08240">
    <property type="entry name" value="ADH_N"/>
    <property type="match status" value="1"/>
</dbReference>
<comment type="cofactor">
    <cofactor evidence="1 12">
        <name>Zn(2+)</name>
        <dbReference type="ChEBI" id="CHEBI:29105"/>
    </cofactor>
</comment>
<dbReference type="PANTHER" id="PTHR43401">
    <property type="entry name" value="L-THREONINE 3-DEHYDROGENASE"/>
    <property type="match status" value="1"/>
</dbReference>
<dbReference type="InterPro" id="IPR011032">
    <property type="entry name" value="GroES-like_sf"/>
</dbReference>
<evidence type="ECO:0000256" key="5">
    <source>
        <dbReference type="ARBA" id="ARBA00037678"/>
    </source>
</evidence>
<dbReference type="AlphaFoldDB" id="A0A9X2LZ29"/>
<evidence type="ECO:0000256" key="10">
    <source>
        <dbReference type="ARBA" id="ARBA00048685"/>
    </source>
</evidence>
<dbReference type="InterPro" id="IPR020843">
    <property type="entry name" value="ER"/>
</dbReference>
<dbReference type="PANTHER" id="PTHR43401:SF2">
    <property type="entry name" value="L-THREONINE 3-DEHYDROGENASE"/>
    <property type="match status" value="1"/>
</dbReference>
<dbReference type="EMBL" id="JANIIC010000030">
    <property type="protein sequence ID" value="MCQ8832224.1"/>
    <property type="molecule type" value="Genomic_DNA"/>
</dbReference>
<dbReference type="GO" id="GO:0016491">
    <property type="term" value="F:oxidoreductase activity"/>
    <property type="evidence" value="ECO:0007669"/>
    <property type="project" value="UniProtKB-KW"/>
</dbReference>
<keyword evidence="2 12" id="KW-0479">Metal-binding</keyword>
<dbReference type="SMART" id="SM00829">
    <property type="entry name" value="PKS_ER"/>
    <property type="match status" value="1"/>
</dbReference>
<dbReference type="SUPFAM" id="SSF51735">
    <property type="entry name" value="NAD(P)-binding Rossmann-fold domains"/>
    <property type="match status" value="1"/>
</dbReference>
<dbReference type="SUPFAM" id="SSF50129">
    <property type="entry name" value="GroES-like"/>
    <property type="match status" value="1"/>
</dbReference>
<reference evidence="14" key="1">
    <citation type="submission" date="2022-06" db="EMBL/GenBank/DDBJ databases">
        <title>WGS of actinobacteria.</title>
        <authorList>
            <person name="Thawai C."/>
        </authorList>
    </citation>
    <scope>NUCLEOTIDE SEQUENCE</scope>
    <source>
        <strain evidence="14">DSM 42010</strain>
    </source>
</reference>
<accession>A0A9X2LZ29</accession>
<evidence type="ECO:0000256" key="11">
    <source>
        <dbReference type="ARBA" id="ARBA00049085"/>
    </source>
</evidence>
<dbReference type="Gene3D" id="3.90.180.10">
    <property type="entry name" value="Medium-chain alcohol dehydrogenases, catalytic domain"/>
    <property type="match status" value="1"/>
</dbReference>
<comment type="catalytic activity">
    <reaction evidence="11">
        <text>2-deoxy-scyllo-inosamine + NADP(+) = 3-amino-2,3-dideoxy-scyllo-inosose + NADPH + H(+)</text>
        <dbReference type="Rhea" id="RHEA:33879"/>
        <dbReference type="ChEBI" id="CHEBI:15378"/>
        <dbReference type="ChEBI" id="CHEBI:57783"/>
        <dbReference type="ChEBI" id="CHEBI:58349"/>
        <dbReference type="ChEBI" id="CHEBI:65002"/>
        <dbReference type="ChEBI" id="CHEBI:65003"/>
        <dbReference type="EC" id="1.1.1.329"/>
    </reaction>
</comment>
<comment type="similarity">
    <text evidence="7">Belongs to the zinc-containing alcohol dehydrogenase family. DOIA dehydrogenase subfamily.</text>
</comment>
<dbReference type="InterPro" id="IPR013149">
    <property type="entry name" value="ADH-like_C"/>
</dbReference>